<organism evidence="6 7">
    <name type="scientific">Microthlaspi erraticum</name>
    <dbReference type="NCBI Taxonomy" id="1685480"/>
    <lineage>
        <taxon>Eukaryota</taxon>
        <taxon>Viridiplantae</taxon>
        <taxon>Streptophyta</taxon>
        <taxon>Embryophyta</taxon>
        <taxon>Tracheophyta</taxon>
        <taxon>Spermatophyta</taxon>
        <taxon>Magnoliopsida</taxon>
        <taxon>eudicotyledons</taxon>
        <taxon>Gunneridae</taxon>
        <taxon>Pentapetalae</taxon>
        <taxon>rosids</taxon>
        <taxon>malvids</taxon>
        <taxon>Brassicales</taxon>
        <taxon>Brassicaceae</taxon>
        <taxon>Coluteocarpeae</taxon>
        <taxon>Microthlaspi</taxon>
    </lineage>
</organism>
<evidence type="ECO:0000256" key="3">
    <source>
        <dbReference type="ARBA" id="ARBA00022821"/>
    </source>
</evidence>
<protein>
    <recommendedName>
        <fullName evidence="5">TIR domain-containing protein</fullName>
    </recommendedName>
</protein>
<dbReference type="SUPFAM" id="SSF52200">
    <property type="entry name" value="Toll/Interleukin receptor TIR domain"/>
    <property type="match status" value="1"/>
</dbReference>
<dbReference type="Pfam" id="PF01582">
    <property type="entry name" value="TIR"/>
    <property type="match status" value="1"/>
</dbReference>
<dbReference type="EMBL" id="CACVBM020001274">
    <property type="protein sequence ID" value="CAA7043045.1"/>
    <property type="molecule type" value="Genomic_DNA"/>
</dbReference>
<dbReference type="GO" id="GO:0016787">
    <property type="term" value="F:hydrolase activity"/>
    <property type="evidence" value="ECO:0007669"/>
    <property type="project" value="UniProtKB-KW"/>
</dbReference>
<dbReference type="GO" id="GO:0007165">
    <property type="term" value="P:signal transduction"/>
    <property type="evidence" value="ECO:0007669"/>
    <property type="project" value="InterPro"/>
</dbReference>
<dbReference type="SMART" id="SM00255">
    <property type="entry name" value="TIR"/>
    <property type="match status" value="1"/>
</dbReference>
<dbReference type="Proteomes" id="UP000467841">
    <property type="component" value="Unassembled WGS sequence"/>
</dbReference>
<proteinExistence type="predicted"/>
<dbReference type="InterPro" id="IPR000157">
    <property type="entry name" value="TIR_dom"/>
</dbReference>
<dbReference type="Gene3D" id="3.40.50.300">
    <property type="entry name" value="P-loop containing nucleotide triphosphate hydrolases"/>
    <property type="match status" value="1"/>
</dbReference>
<comment type="caution">
    <text evidence="6">The sequence shown here is derived from an EMBL/GenBank/DDBJ whole genome shotgun (WGS) entry which is preliminary data.</text>
</comment>
<keyword evidence="7" id="KW-1185">Reference proteome</keyword>
<dbReference type="InterPro" id="IPR044974">
    <property type="entry name" value="Disease_R_plants"/>
</dbReference>
<evidence type="ECO:0000313" key="7">
    <source>
        <dbReference type="Proteomes" id="UP000467841"/>
    </source>
</evidence>
<feature type="domain" description="TIR" evidence="5">
    <location>
        <begin position="22"/>
        <end position="184"/>
    </location>
</feature>
<evidence type="ECO:0000256" key="1">
    <source>
        <dbReference type="ARBA" id="ARBA00022737"/>
    </source>
</evidence>
<gene>
    <name evidence="6" type="ORF">MERR_LOCUS30280</name>
</gene>
<dbReference type="InterPro" id="IPR035897">
    <property type="entry name" value="Toll_tir_struct_dom_sf"/>
</dbReference>
<evidence type="ECO:0000256" key="2">
    <source>
        <dbReference type="ARBA" id="ARBA00022801"/>
    </source>
</evidence>
<evidence type="ECO:0000313" key="6">
    <source>
        <dbReference type="EMBL" id="CAA7043045.1"/>
    </source>
</evidence>
<dbReference type="InterPro" id="IPR027417">
    <property type="entry name" value="P-loop_NTPase"/>
</dbReference>
<dbReference type="SUPFAM" id="SSF52540">
    <property type="entry name" value="P-loop containing nucleoside triphosphate hydrolases"/>
    <property type="match status" value="1"/>
</dbReference>
<keyword evidence="4" id="KW-0520">NAD</keyword>
<dbReference type="OrthoDB" id="6160824at2759"/>
<dbReference type="AlphaFoldDB" id="A0A6D2JHQ4"/>
<dbReference type="FunFam" id="3.40.50.300:FF:001002">
    <property type="entry name" value="Disease resistance protein (TIR-NBS-LRR class)"/>
    <property type="match status" value="1"/>
</dbReference>
<dbReference type="Gene3D" id="3.40.50.10140">
    <property type="entry name" value="Toll/interleukin-1 receptor homology (TIR) domain"/>
    <property type="match status" value="1"/>
</dbReference>
<sequence length="328" mass="36993">MASSSSSSLSISVASSSLSRSWEHDVFPSFHGPDVRKAFLSHILKEFRSKGIYPFIDKEIKRGESIGLELKRAIQGSKIAIVLLSKNYASSSWCLDELVEIMSKVFGQTVITIFYEVDPTDVKKQTGDFGKVFKETCQEKSKEKTESWRKALEEVATIAGYHSKSWVDEAVMIENIAADISKMLNHLAPSPDLSYLIGMEAHMERMQPLLRLDLDEVRMIGIWDPPGIGKSTIARFLFDQLSNSFQLSTIMVNIKGSYPRPCLDEGSAQRQLQNQMLSQMINHKDSMITHLGVAQERLKDKNVFLVLDHVDRLAQLDALAKKLHWFGP</sequence>
<dbReference type="PANTHER" id="PTHR11017">
    <property type="entry name" value="LEUCINE-RICH REPEAT-CONTAINING PROTEIN"/>
    <property type="match status" value="1"/>
</dbReference>
<reference evidence="6" key="1">
    <citation type="submission" date="2020-01" db="EMBL/GenBank/DDBJ databases">
        <authorList>
            <person name="Mishra B."/>
        </authorList>
    </citation>
    <scope>NUCLEOTIDE SEQUENCE [LARGE SCALE GENOMIC DNA]</scope>
</reference>
<dbReference type="GO" id="GO:0006952">
    <property type="term" value="P:defense response"/>
    <property type="evidence" value="ECO:0007669"/>
    <property type="project" value="UniProtKB-KW"/>
</dbReference>
<name>A0A6D2JHQ4_9BRAS</name>
<dbReference type="PRINTS" id="PR00364">
    <property type="entry name" value="DISEASERSIST"/>
</dbReference>
<keyword evidence="3" id="KW-0611">Plant defense</keyword>
<dbReference type="PANTHER" id="PTHR11017:SF411">
    <property type="entry name" value="ADP-RIBOSYL CYCLASE_CYCLIC ADP-RIBOSE HYDROLASE-RELATED"/>
    <property type="match status" value="1"/>
</dbReference>
<evidence type="ECO:0000256" key="4">
    <source>
        <dbReference type="ARBA" id="ARBA00023027"/>
    </source>
</evidence>
<keyword evidence="2" id="KW-0378">Hydrolase</keyword>
<evidence type="ECO:0000259" key="5">
    <source>
        <dbReference type="PROSITE" id="PS50104"/>
    </source>
</evidence>
<dbReference type="FunFam" id="3.40.50.10140:FF:000007">
    <property type="entry name" value="Disease resistance protein (TIR-NBS-LRR class)"/>
    <property type="match status" value="1"/>
</dbReference>
<accession>A0A6D2JHQ4</accession>
<dbReference type="PROSITE" id="PS50104">
    <property type="entry name" value="TIR"/>
    <property type="match status" value="1"/>
</dbReference>
<keyword evidence="1" id="KW-0677">Repeat</keyword>